<evidence type="ECO:0000256" key="8">
    <source>
        <dbReference type="ARBA" id="ARBA00022737"/>
    </source>
</evidence>
<dbReference type="GO" id="GO:0008270">
    <property type="term" value="F:zinc ion binding"/>
    <property type="evidence" value="ECO:0007669"/>
    <property type="project" value="UniProtKB-KW"/>
</dbReference>
<dbReference type="Gene3D" id="3.30.160.60">
    <property type="entry name" value="Classic Zinc Finger"/>
    <property type="match status" value="6"/>
</dbReference>
<accession>D2A5V6</accession>
<dbReference type="FunFam" id="3.30.160.60:FF:002203">
    <property type="entry name" value="Zinc finger protein 142-like Protein"/>
    <property type="match status" value="1"/>
</dbReference>
<comment type="function">
    <text evidence="1">Gap class segmentation protein that controls development of head structures.</text>
</comment>
<keyword evidence="11" id="KW-0238">DNA-binding</keyword>
<keyword evidence="6" id="KW-0302">Gap protein</keyword>
<evidence type="ECO:0000256" key="2">
    <source>
        <dbReference type="ARBA" id="ARBA00004123"/>
    </source>
</evidence>
<proteinExistence type="inferred from homology"/>
<evidence type="ECO:0000256" key="12">
    <source>
        <dbReference type="ARBA" id="ARBA00023242"/>
    </source>
</evidence>
<dbReference type="InterPro" id="IPR036236">
    <property type="entry name" value="Znf_C2H2_sf"/>
</dbReference>
<keyword evidence="9 13" id="KW-0863">Zinc-finger</keyword>
<organism evidence="15 16">
    <name type="scientific">Tribolium castaneum</name>
    <name type="common">Red flour beetle</name>
    <dbReference type="NCBI Taxonomy" id="7070"/>
    <lineage>
        <taxon>Eukaryota</taxon>
        <taxon>Metazoa</taxon>
        <taxon>Ecdysozoa</taxon>
        <taxon>Arthropoda</taxon>
        <taxon>Hexapoda</taxon>
        <taxon>Insecta</taxon>
        <taxon>Pterygota</taxon>
        <taxon>Neoptera</taxon>
        <taxon>Endopterygota</taxon>
        <taxon>Coleoptera</taxon>
        <taxon>Polyphaga</taxon>
        <taxon>Cucujiformia</taxon>
        <taxon>Tenebrionidae</taxon>
        <taxon>Tenebrionidae incertae sedis</taxon>
        <taxon>Tribolium</taxon>
    </lineage>
</organism>
<dbReference type="PANTHER" id="PTHR24392">
    <property type="entry name" value="ZINC FINGER PROTEIN"/>
    <property type="match status" value="1"/>
</dbReference>
<comment type="similarity">
    <text evidence="3">Belongs to the hunchback C2H2-type zinc-finger protein family.</text>
</comment>
<evidence type="ECO:0000256" key="5">
    <source>
        <dbReference type="ARBA" id="ARBA00022473"/>
    </source>
</evidence>
<dbReference type="eggNOG" id="KOG1721">
    <property type="taxonomic scope" value="Eukaryota"/>
</dbReference>
<dbReference type="HOGENOM" id="CLU_1050993_0_0_1"/>
<reference evidence="15 16" key="2">
    <citation type="journal article" date="2010" name="Nucleic Acids Res.">
        <title>BeetleBase in 2010: revisions to provide comprehensive genomic information for Tribolium castaneum.</title>
        <authorList>
            <person name="Kim H.S."/>
            <person name="Murphy T."/>
            <person name="Xia J."/>
            <person name="Caragea D."/>
            <person name="Park Y."/>
            <person name="Beeman R.W."/>
            <person name="Lorenzen M.D."/>
            <person name="Butcher S."/>
            <person name="Manak J.R."/>
            <person name="Brown S.J."/>
        </authorList>
    </citation>
    <scope>GENOME REANNOTATION</scope>
    <source>
        <strain evidence="15 16">Georgia GA2</strain>
    </source>
</reference>
<dbReference type="PANTHER" id="PTHR24392:SF49">
    <property type="entry name" value="PROTEIN HUNCHBACK"/>
    <property type="match status" value="1"/>
</dbReference>
<dbReference type="GO" id="GO:0045944">
    <property type="term" value="P:positive regulation of transcription by RNA polymerase II"/>
    <property type="evidence" value="ECO:0000318"/>
    <property type="project" value="GO_Central"/>
</dbReference>
<evidence type="ECO:0000256" key="13">
    <source>
        <dbReference type="PROSITE-ProRule" id="PRU00042"/>
    </source>
</evidence>
<keyword evidence="12" id="KW-0539">Nucleus</keyword>
<protein>
    <recommendedName>
        <fullName evidence="4">Protein hunchback</fullName>
    </recommendedName>
</protein>
<keyword evidence="7" id="KW-0479">Metal-binding</keyword>
<keyword evidence="8" id="KW-0677">Repeat</keyword>
<dbReference type="PROSITE" id="PS50157">
    <property type="entry name" value="ZINC_FINGER_C2H2_2"/>
    <property type="match status" value="1"/>
</dbReference>
<dbReference type="OrthoDB" id="3561125at2759"/>
<reference evidence="15 16" key="1">
    <citation type="journal article" date="2008" name="Nature">
        <title>The genome of the model beetle and pest Tribolium castaneum.</title>
        <authorList>
            <consortium name="Tribolium Genome Sequencing Consortium"/>
            <person name="Richards S."/>
            <person name="Gibbs R.A."/>
            <person name="Weinstock G.M."/>
            <person name="Brown S.J."/>
            <person name="Denell R."/>
            <person name="Beeman R.W."/>
            <person name="Gibbs R."/>
            <person name="Beeman R.W."/>
            <person name="Brown S.J."/>
            <person name="Bucher G."/>
            <person name="Friedrich M."/>
            <person name="Grimmelikhuijzen C.J."/>
            <person name="Klingler M."/>
            <person name="Lorenzen M."/>
            <person name="Richards S."/>
            <person name="Roth S."/>
            <person name="Schroder R."/>
            <person name="Tautz D."/>
            <person name="Zdobnov E.M."/>
            <person name="Muzny D."/>
            <person name="Gibbs R.A."/>
            <person name="Weinstock G.M."/>
            <person name="Attaway T."/>
            <person name="Bell S."/>
            <person name="Buhay C.J."/>
            <person name="Chandrabose M.N."/>
            <person name="Chavez D."/>
            <person name="Clerk-Blankenburg K.P."/>
            <person name="Cree A."/>
            <person name="Dao M."/>
            <person name="Davis C."/>
            <person name="Chacko J."/>
            <person name="Dinh H."/>
            <person name="Dugan-Rocha S."/>
            <person name="Fowler G."/>
            <person name="Garner T.T."/>
            <person name="Garnes J."/>
            <person name="Gnirke A."/>
            <person name="Hawes A."/>
            <person name="Hernandez J."/>
            <person name="Hines S."/>
            <person name="Holder M."/>
            <person name="Hume J."/>
            <person name="Jhangiani S.N."/>
            <person name="Joshi V."/>
            <person name="Khan Z.M."/>
            <person name="Jackson L."/>
            <person name="Kovar C."/>
            <person name="Kowis A."/>
            <person name="Lee S."/>
            <person name="Lewis L.R."/>
            <person name="Margolis J."/>
            <person name="Morgan M."/>
            <person name="Nazareth L.V."/>
            <person name="Nguyen N."/>
            <person name="Okwuonu G."/>
            <person name="Parker D."/>
            <person name="Richards S."/>
            <person name="Ruiz S.J."/>
            <person name="Santibanez J."/>
            <person name="Savard J."/>
            <person name="Scherer S.E."/>
            <person name="Schneider B."/>
            <person name="Sodergren E."/>
            <person name="Tautz D."/>
            <person name="Vattahil S."/>
            <person name="Villasana D."/>
            <person name="White C.S."/>
            <person name="Wright R."/>
            <person name="Park Y."/>
            <person name="Beeman R.W."/>
            <person name="Lord J."/>
            <person name="Oppert B."/>
            <person name="Lorenzen M."/>
            <person name="Brown S."/>
            <person name="Wang L."/>
            <person name="Savard J."/>
            <person name="Tautz D."/>
            <person name="Richards S."/>
            <person name="Weinstock G."/>
            <person name="Gibbs R.A."/>
            <person name="Liu Y."/>
            <person name="Worley K."/>
            <person name="Weinstock G."/>
            <person name="Elsik C.G."/>
            <person name="Reese J.T."/>
            <person name="Elhaik E."/>
            <person name="Landan G."/>
            <person name="Graur D."/>
            <person name="Arensburger P."/>
            <person name="Atkinson P."/>
            <person name="Beeman R.W."/>
            <person name="Beidler J."/>
            <person name="Brown S.J."/>
            <person name="Demuth J.P."/>
            <person name="Drury D.W."/>
            <person name="Du Y.Z."/>
            <person name="Fujiwara H."/>
            <person name="Lorenzen M."/>
            <person name="Maselli V."/>
            <person name="Osanai M."/>
            <person name="Park Y."/>
            <person name="Robertson H.M."/>
            <person name="Tu Z."/>
            <person name="Wang J.J."/>
            <person name="Wang S."/>
            <person name="Richards S."/>
            <person name="Song H."/>
            <person name="Zhang L."/>
            <person name="Sodergren E."/>
            <person name="Werner D."/>
            <person name="Stanke M."/>
            <person name="Morgenstern B."/>
            <person name="Solovyev V."/>
            <person name="Kosarev P."/>
            <person name="Brown G."/>
            <person name="Chen H.C."/>
            <person name="Ermolaeva O."/>
            <person name="Hlavina W."/>
            <person name="Kapustin Y."/>
            <person name="Kiryutin B."/>
            <person name="Kitts P."/>
            <person name="Maglott D."/>
            <person name="Pruitt K."/>
            <person name="Sapojnikov V."/>
            <person name="Souvorov A."/>
            <person name="Mackey A.J."/>
            <person name="Waterhouse R.M."/>
            <person name="Wyder S."/>
            <person name="Zdobnov E.M."/>
            <person name="Zdobnov E.M."/>
            <person name="Wyder S."/>
            <person name="Kriventseva E.V."/>
            <person name="Kadowaki T."/>
            <person name="Bork P."/>
            <person name="Aranda M."/>
            <person name="Bao R."/>
            <person name="Beermann A."/>
            <person name="Berns N."/>
            <person name="Bolognesi R."/>
            <person name="Bonneton F."/>
            <person name="Bopp D."/>
            <person name="Brown S.J."/>
            <person name="Bucher G."/>
            <person name="Butts T."/>
            <person name="Chaumot A."/>
            <person name="Denell R.E."/>
            <person name="Ferrier D.E."/>
            <person name="Friedrich M."/>
            <person name="Gordon C.M."/>
            <person name="Jindra M."/>
            <person name="Klingler M."/>
            <person name="Lan Q."/>
            <person name="Lattorff H.M."/>
            <person name="Laudet V."/>
            <person name="von Levetsow C."/>
            <person name="Liu Z."/>
            <person name="Lutz R."/>
            <person name="Lynch J.A."/>
            <person name="da Fonseca R.N."/>
            <person name="Posnien N."/>
            <person name="Reuter R."/>
            <person name="Roth S."/>
            <person name="Savard J."/>
            <person name="Schinko J.B."/>
            <person name="Schmitt C."/>
            <person name="Schoppmeier M."/>
            <person name="Schroder R."/>
            <person name="Shippy T.D."/>
            <person name="Simonnet F."/>
            <person name="Marques-Souza H."/>
            <person name="Tautz D."/>
            <person name="Tomoyasu Y."/>
            <person name="Trauner J."/>
            <person name="Van der Zee M."/>
            <person name="Vervoort M."/>
            <person name="Wittkopp N."/>
            <person name="Wimmer E.A."/>
            <person name="Yang X."/>
            <person name="Jones A.K."/>
            <person name="Sattelle D.B."/>
            <person name="Ebert P.R."/>
            <person name="Nelson D."/>
            <person name="Scott J.G."/>
            <person name="Beeman R.W."/>
            <person name="Muthukrishnan S."/>
            <person name="Kramer K.J."/>
            <person name="Arakane Y."/>
            <person name="Beeman R.W."/>
            <person name="Zhu Q."/>
            <person name="Hogenkamp D."/>
            <person name="Dixit R."/>
            <person name="Oppert B."/>
            <person name="Jiang H."/>
            <person name="Zou Z."/>
            <person name="Marshall J."/>
            <person name="Elpidina E."/>
            <person name="Vinokurov K."/>
            <person name="Oppert C."/>
            <person name="Zou Z."/>
            <person name="Evans J."/>
            <person name="Lu Z."/>
            <person name="Zhao P."/>
            <person name="Sumathipala N."/>
            <person name="Altincicek B."/>
            <person name="Vilcinskas A."/>
            <person name="Williams M."/>
            <person name="Hultmark D."/>
            <person name="Hetru C."/>
            <person name="Jiang H."/>
            <person name="Grimmelikhuijzen C.J."/>
            <person name="Hauser F."/>
            <person name="Cazzamali G."/>
            <person name="Williamson M."/>
            <person name="Park Y."/>
            <person name="Li B."/>
            <person name="Tanaka Y."/>
            <person name="Predel R."/>
            <person name="Neupert S."/>
            <person name="Schachtner J."/>
            <person name="Verleyen P."/>
            <person name="Raible F."/>
            <person name="Bork P."/>
            <person name="Friedrich M."/>
            <person name="Walden K.K."/>
            <person name="Robertson H.M."/>
            <person name="Angeli S."/>
            <person name="Foret S."/>
            <person name="Bucher G."/>
            <person name="Schuetz S."/>
            <person name="Maleszka R."/>
            <person name="Wimmer E.A."/>
            <person name="Beeman R.W."/>
            <person name="Lorenzen M."/>
            <person name="Tomoyasu Y."/>
            <person name="Miller S.C."/>
            <person name="Grossmann D."/>
            <person name="Bucher G."/>
        </authorList>
    </citation>
    <scope>NUCLEOTIDE SEQUENCE [LARGE SCALE GENOMIC DNA]</scope>
    <source>
        <strain evidence="15 16">Georgia GA2</strain>
    </source>
</reference>
<evidence type="ECO:0000256" key="11">
    <source>
        <dbReference type="ARBA" id="ARBA00023125"/>
    </source>
</evidence>
<dbReference type="SUPFAM" id="SSF57667">
    <property type="entry name" value="beta-beta-alpha zinc fingers"/>
    <property type="match status" value="2"/>
</dbReference>
<evidence type="ECO:0000256" key="4">
    <source>
        <dbReference type="ARBA" id="ARBA00013638"/>
    </source>
</evidence>
<name>D2A5V6_TRICA</name>
<dbReference type="GO" id="GO:0005634">
    <property type="term" value="C:nucleus"/>
    <property type="evidence" value="ECO:0000318"/>
    <property type="project" value="GO_Central"/>
</dbReference>
<dbReference type="InterPro" id="IPR013087">
    <property type="entry name" value="Znf_C2H2_type"/>
</dbReference>
<sequence length="385" mass="45907">MELYKCQIYHTKGKEAFDCSNGGLEPYKCHKCNAFATPLLSQLRYHILQGHTSQCVEPTTYKCPSCDFKSFSEFLLSHHLNLTQHQSKDIYKCINCDYKTKFFVSLRKHFLQKHPDIVWFKCEHCPFKGINKNDLRRHLRQNHDPSLRYQCQYCDYKTKKNYTLRRHVITQHELKQKHLPRTLICPKCQFTTPFRHKLNKHVVNKHGPSRFKCEQCEFGTRYKYNLQKHVAVKHTNNPKVLKCQMCEYKPKHKDYLIDHIRTQHGVVPAFECAPCEFKTNVKRSFVRHCRAHNESQKCNECGLSLQNKLELAKHKKLEHLKVSVDVKVHKCQLCDFQSEYPGNVHRHKYNKHLDQWVYCAHCDHKTKRKDSLLEHLRTQHKLALI</sequence>
<comment type="subcellular location">
    <subcellularLocation>
        <location evidence="2">Nucleus</location>
    </subcellularLocation>
</comment>
<keyword evidence="5" id="KW-0217">Developmental protein</keyword>
<dbReference type="PROSITE" id="PS00028">
    <property type="entry name" value="ZINC_FINGER_C2H2_1"/>
    <property type="match status" value="1"/>
</dbReference>
<dbReference type="KEGG" id="tca:103313397"/>
<evidence type="ECO:0000259" key="14">
    <source>
        <dbReference type="PROSITE" id="PS50157"/>
    </source>
</evidence>
<evidence type="ECO:0000256" key="10">
    <source>
        <dbReference type="ARBA" id="ARBA00022833"/>
    </source>
</evidence>
<dbReference type="SMART" id="SM00355">
    <property type="entry name" value="ZnF_C2H2"/>
    <property type="match status" value="12"/>
</dbReference>
<gene>
    <name evidence="15" type="primary">AUGUSTUS-3.0.2_15600</name>
    <name evidence="15" type="ORF">TcasGA2_TC015600</name>
</gene>
<dbReference type="EMBL" id="KQ971345">
    <property type="protein sequence ID" value="EFA05424.2"/>
    <property type="molecule type" value="Genomic_DNA"/>
</dbReference>
<keyword evidence="10" id="KW-0862">Zinc</keyword>
<evidence type="ECO:0000256" key="9">
    <source>
        <dbReference type="ARBA" id="ARBA00022771"/>
    </source>
</evidence>
<dbReference type="Pfam" id="PF00096">
    <property type="entry name" value="zf-C2H2"/>
    <property type="match status" value="1"/>
</dbReference>
<evidence type="ECO:0000313" key="16">
    <source>
        <dbReference type="Proteomes" id="UP000007266"/>
    </source>
</evidence>
<evidence type="ECO:0000256" key="3">
    <source>
        <dbReference type="ARBA" id="ARBA00007746"/>
    </source>
</evidence>
<evidence type="ECO:0000313" key="15">
    <source>
        <dbReference type="EMBL" id="EFA05424.2"/>
    </source>
</evidence>
<feature type="domain" description="C2H2-type" evidence="14">
    <location>
        <begin position="211"/>
        <end position="239"/>
    </location>
</feature>
<evidence type="ECO:0000256" key="1">
    <source>
        <dbReference type="ARBA" id="ARBA00003983"/>
    </source>
</evidence>
<evidence type="ECO:0000256" key="6">
    <source>
        <dbReference type="ARBA" id="ARBA00022492"/>
    </source>
</evidence>
<dbReference type="Proteomes" id="UP000007266">
    <property type="component" value="Linkage group 6"/>
</dbReference>
<dbReference type="GO" id="GO:0035282">
    <property type="term" value="P:segmentation"/>
    <property type="evidence" value="ECO:0007669"/>
    <property type="project" value="UniProtKB-KW"/>
</dbReference>
<evidence type="ECO:0000256" key="7">
    <source>
        <dbReference type="ARBA" id="ARBA00022723"/>
    </source>
</evidence>
<keyword evidence="16" id="KW-1185">Reference proteome</keyword>
<dbReference type="AlphaFoldDB" id="D2A5V6"/>
<dbReference type="OMA" id="HICDYSA"/>
<dbReference type="InParanoid" id="D2A5V6"/>
<dbReference type="GO" id="GO:0003677">
    <property type="term" value="F:DNA binding"/>
    <property type="evidence" value="ECO:0007669"/>
    <property type="project" value="UniProtKB-KW"/>
</dbReference>